<proteinExistence type="predicted"/>
<feature type="domain" description="VOC" evidence="1">
    <location>
        <begin position="13"/>
        <end position="137"/>
    </location>
</feature>
<sequence length="138" mass="15240">MQTLKKIDANTNVITWFEIPVKDTARAKTFYETILDIEMVTRQIPESDEELTFFPYDPNVVQATSGRITGVLSRSPHNGPSDKGALIYINAYPEIQKVLDKVVPSGGKILTPATRMNAGLIAVILDTEGNRIGLHAEK</sequence>
<dbReference type="EMBL" id="FQVE01000005">
    <property type="protein sequence ID" value="SHG40817.1"/>
    <property type="molecule type" value="Genomic_DNA"/>
</dbReference>
<dbReference type="Gene3D" id="3.10.180.10">
    <property type="entry name" value="2,3-Dihydroxybiphenyl 1,2-Dioxygenase, domain 1"/>
    <property type="match status" value="1"/>
</dbReference>
<dbReference type="PROSITE" id="PS51819">
    <property type="entry name" value="VOC"/>
    <property type="match status" value="1"/>
</dbReference>
<reference evidence="3" key="1">
    <citation type="submission" date="2016-11" db="EMBL/GenBank/DDBJ databases">
        <authorList>
            <person name="Varghese N."/>
            <person name="Submissions S."/>
        </authorList>
    </citation>
    <scope>NUCLEOTIDE SEQUENCE [LARGE SCALE GENOMIC DNA]</scope>
    <source>
        <strain evidence="3">YR203</strain>
    </source>
</reference>
<evidence type="ECO:0000313" key="3">
    <source>
        <dbReference type="Proteomes" id="UP000184108"/>
    </source>
</evidence>
<protein>
    <recommendedName>
        <fullName evidence="1">VOC domain-containing protein</fullName>
    </recommendedName>
</protein>
<dbReference type="PANTHER" id="PTHR33993:SF2">
    <property type="entry name" value="VOC DOMAIN-CONTAINING PROTEIN"/>
    <property type="match status" value="1"/>
</dbReference>
<accession>A0A1M5JJS8</accession>
<dbReference type="InterPro" id="IPR029068">
    <property type="entry name" value="Glyas_Bleomycin-R_OHBP_Dase"/>
</dbReference>
<dbReference type="CDD" id="cd07247">
    <property type="entry name" value="SgaA_N_like"/>
    <property type="match status" value="1"/>
</dbReference>
<dbReference type="InterPro" id="IPR037523">
    <property type="entry name" value="VOC_core"/>
</dbReference>
<dbReference type="Pfam" id="PF00903">
    <property type="entry name" value="Glyoxalase"/>
    <property type="match status" value="1"/>
</dbReference>
<name>A0A1M5JJS8_9FLAO</name>
<gene>
    <name evidence="2" type="ORF">SAMN02787073_4224</name>
</gene>
<dbReference type="Proteomes" id="UP000184108">
    <property type="component" value="Unassembled WGS sequence"/>
</dbReference>
<dbReference type="SUPFAM" id="SSF54593">
    <property type="entry name" value="Glyoxalase/Bleomycin resistance protein/Dihydroxybiphenyl dioxygenase"/>
    <property type="match status" value="1"/>
</dbReference>
<organism evidence="2 3">
    <name type="scientific">Chryseobacterium vrystaatense</name>
    <dbReference type="NCBI Taxonomy" id="307480"/>
    <lineage>
        <taxon>Bacteria</taxon>
        <taxon>Pseudomonadati</taxon>
        <taxon>Bacteroidota</taxon>
        <taxon>Flavobacteriia</taxon>
        <taxon>Flavobacteriales</taxon>
        <taxon>Weeksellaceae</taxon>
        <taxon>Chryseobacterium group</taxon>
        <taxon>Chryseobacterium</taxon>
    </lineage>
</organism>
<evidence type="ECO:0000259" key="1">
    <source>
        <dbReference type="PROSITE" id="PS51819"/>
    </source>
</evidence>
<evidence type="ECO:0000313" key="2">
    <source>
        <dbReference type="EMBL" id="SHG40817.1"/>
    </source>
</evidence>
<dbReference type="InterPro" id="IPR004360">
    <property type="entry name" value="Glyas_Fos-R_dOase_dom"/>
</dbReference>
<dbReference type="InterPro" id="IPR052164">
    <property type="entry name" value="Anthracycline_SecMetBiosynth"/>
</dbReference>
<dbReference type="RefSeq" id="WP_073175196.1">
    <property type="nucleotide sequence ID" value="NZ_FQVE01000005.1"/>
</dbReference>
<dbReference type="PANTHER" id="PTHR33993">
    <property type="entry name" value="GLYOXALASE-RELATED"/>
    <property type="match status" value="1"/>
</dbReference>
<dbReference type="AlphaFoldDB" id="A0A1M5JJS8"/>